<dbReference type="Proteomes" id="UP001157502">
    <property type="component" value="Chromosome 15"/>
</dbReference>
<organism evidence="1 2">
    <name type="scientific">Dallia pectoralis</name>
    <name type="common">Alaska blackfish</name>
    <dbReference type="NCBI Taxonomy" id="75939"/>
    <lineage>
        <taxon>Eukaryota</taxon>
        <taxon>Metazoa</taxon>
        <taxon>Chordata</taxon>
        <taxon>Craniata</taxon>
        <taxon>Vertebrata</taxon>
        <taxon>Euteleostomi</taxon>
        <taxon>Actinopterygii</taxon>
        <taxon>Neopterygii</taxon>
        <taxon>Teleostei</taxon>
        <taxon>Protacanthopterygii</taxon>
        <taxon>Esociformes</taxon>
        <taxon>Umbridae</taxon>
        <taxon>Dallia</taxon>
    </lineage>
</organism>
<dbReference type="EMBL" id="CM055742">
    <property type="protein sequence ID" value="KAJ8001043.1"/>
    <property type="molecule type" value="Genomic_DNA"/>
</dbReference>
<sequence>MAVCHPRQKIIQGDPEPGHSILLTEELPMVAADRQPAAFAQPFTATATTVTVIRRCTVRPTAVTPRSLCLASSRRQRCSRTADGWTPLHSACRWGQVAAASSCCTMGAELNAQTNGDSRLFT</sequence>
<gene>
    <name evidence="1" type="ORF">DPEC_G00187070</name>
</gene>
<accession>A0ACC2GC32</accession>
<reference evidence="1" key="1">
    <citation type="submission" date="2021-05" db="EMBL/GenBank/DDBJ databases">
        <authorList>
            <person name="Pan Q."/>
            <person name="Jouanno E."/>
            <person name="Zahm M."/>
            <person name="Klopp C."/>
            <person name="Cabau C."/>
            <person name="Louis A."/>
            <person name="Berthelot C."/>
            <person name="Parey E."/>
            <person name="Roest Crollius H."/>
            <person name="Montfort J."/>
            <person name="Robinson-Rechavi M."/>
            <person name="Bouchez O."/>
            <person name="Lampietro C."/>
            <person name="Lopez Roques C."/>
            <person name="Donnadieu C."/>
            <person name="Postlethwait J."/>
            <person name="Bobe J."/>
            <person name="Dillon D."/>
            <person name="Chandos A."/>
            <person name="von Hippel F."/>
            <person name="Guiguen Y."/>
        </authorList>
    </citation>
    <scope>NUCLEOTIDE SEQUENCE</scope>
    <source>
        <strain evidence="1">YG-Jan2019</strain>
    </source>
</reference>
<protein>
    <submittedName>
        <fullName evidence="1">Uncharacterized protein</fullName>
    </submittedName>
</protein>
<proteinExistence type="predicted"/>
<comment type="caution">
    <text evidence="1">The sequence shown here is derived from an EMBL/GenBank/DDBJ whole genome shotgun (WGS) entry which is preliminary data.</text>
</comment>
<evidence type="ECO:0000313" key="1">
    <source>
        <dbReference type="EMBL" id="KAJ8001043.1"/>
    </source>
</evidence>
<name>A0ACC2GC32_DALPE</name>
<keyword evidence="2" id="KW-1185">Reference proteome</keyword>
<evidence type="ECO:0000313" key="2">
    <source>
        <dbReference type="Proteomes" id="UP001157502"/>
    </source>
</evidence>